<accession>A0AAX4JFS0</accession>
<protein>
    <submittedName>
        <fullName evidence="1">SP-containing protein</fullName>
    </submittedName>
</protein>
<gene>
    <name evidence="1" type="ORF">VNE69_10169</name>
</gene>
<dbReference type="Proteomes" id="UP001334084">
    <property type="component" value="Chromosome 10"/>
</dbReference>
<dbReference type="AlphaFoldDB" id="A0AAX4JFS0"/>
<sequence>MLICISILSIAASKNNSNFVIQKILDPENIPSYRNKINVYDDDFIVRILNNPNITKFDAHNLVLLNKIDTSKFNCSDSYQFKQKKLHYSEVNWQAIFNASDVVFYALIMHKDVSKLIRIGLYMSSANPLYDLRFLFKKLITKFLSKKNISRKLKPIGHLFAYLAYHSYDLVFDLSFYSSFKDLNEIEDLKLVVSKFVDLKIDYDCPWRIIQLYNENMFANSHINSTEYTTAESHVLIQEKAITVNKYTPINTKTVETQDLIQDVDLPALDYSTEESEGDIKKDKATESTKLETKKIKVVLHSKSTVPKNNEKNEYYLKKFFENNTL</sequence>
<evidence type="ECO:0000313" key="1">
    <source>
        <dbReference type="EMBL" id="WUR04819.1"/>
    </source>
</evidence>
<dbReference type="KEGG" id="vnx:VNE69_10169"/>
<dbReference type="GeneID" id="90542651"/>
<organism evidence="1 2">
    <name type="scientific">Vairimorpha necatrix</name>
    <dbReference type="NCBI Taxonomy" id="6039"/>
    <lineage>
        <taxon>Eukaryota</taxon>
        <taxon>Fungi</taxon>
        <taxon>Fungi incertae sedis</taxon>
        <taxon>Microsporidia</taxon>
        <taxon>Nosematidae</taxon>
        <taxon>Vairimorpha</taxon>
    </lineage>
</organism>
<keyword evidence="2" id="KW-1185">Reference proteome</keyword>
<proteinExistence type="predicted"/>
<reference evidence="1" key="1">
    <citation type="journal article" date="2024" name="BMC Genomics">
        <title>Functional annotation of a divergent genome using sequence and structure-based similarity.</title>
        <authorList>
            <person name="Svedberg D."/>
            <person name="Winiger R.R."/>
            <person name="Berg A."/>
            <person name="Sharma H."/>
            <person name="Tellgren-Roth C."/>
            <person name="Debrunner-Vossbrinck B.A."/>
            <person name="Vossbrinck C.R."/>
            <person name="Barandun J."/>
        </authorList>
    </citation>
    <scope>NUCLEOTIDE SEQUENCE</scope>
    <source>
        <strain evidence="1">Illinois isolate</strain>
    </source>
</reference>
<evidence type="ECO:0000313" key="2">
    <source>
        <dbReference type="Proteomes" id="UP001334084"/>
    </source>
</evidence>
<name>A0AAX4JFS0_9MICR</name>
<dbReference type="RefSeq" id="XP_065330964.1">
    <property type="nucleotide sequence ID" value="XM_065474892.1"/>
</dbReference>
<dbReference type="EMBL" id="CP142735">
    <property type="protein sequence ID" value="WUR04819.1"/>
    <property type="molecule type" value="Genomic_DNA"/>
</dbReference>